<comment type="caution">
    <text evidence="3">The sequence shown here is derived from an EMBL/GenBank/DDBJ whole genome shotgun (WGS) entry which is preliminary data.</text>
</comment>
<dbReference type="InterPro" id="IPR008160">
    <property type="entry name" value="Collagen"/>
</dbReference>
<proteinExistence type="predicted"/>
<keyword evidence="2" id="KW-0812">Transmembrane</keyword>
<organism evidence="3 4">
    <name type="scientific">Acanthosepion pharaonis</name>
    <name type="common">Pharaoh cuttlefish</name>
    <name type="synonym">Sepia pharaonis</name>
    <dbReference type="NCBI Taxonomy" id="158019"/>
    <lineage>
        <taxon>Eukaryota</taxon>
        <taxon>Metazoa</taxon>
        <taxon>Spiralia</taxon>
        <taxon>Lophotrochozoa</taxon>
        <taxon>Mollusca</taxon>
        <taxon>Cephalopoda</taxon>
        <taxon>Coleoidea</taxon>
        <taxon>Decapodiformes</taxon>
        <taxon>Sepiida</taxon>
        <taxon>Sepiina</taxon>
        <taxon>Sepiidae</taxon>
        <taxon>Acanthosepion</taxon>
    </lineage>
</organism>
<feature type="transmembrane region" description="Helical" evidence="2">
    <location>
        <begin position="132"/>
        <end position="152"/>
    </location>
</feature>
<keyword evidence="2" id="KW-0472">Membrane</keyword>
<protein>
    <submittedName>
        <fullName evidence="3">Uncharacterized protein</fullName>
    </submittedName>
</protein>
<gene>
    <name evidence="3" type="ORF">SPHA_4625</name>
</gene>
<feature type="compositionally biased region" description="Low complexity" evidence="1">
    <location>
        <begin position="208"/>
        <end position="221"/>
    </location>
</feature>
<name>A0A812AQ60_ACAPH</name>
<keyword evidence="4" id="KW-1185">Reference proteome</keyword>
<evidence type="ECO:0000313" key="3">
    <source>
        <dbReference type="EMBL" id="CAE1155963.1"/>
    </source>
</evidence>
<feature type="transmembrane region" description="Helical" evidence="2">
    <location>
        <begin position="54"/>
        <end position="73"/>
    </location>
</feature>
<evidence type="ECO:0000256" key="2">
    <source>
        <dbReference type="SAM" id="Phobius"/>
    </source>
</evidence>
<dbReference type="Proteomes" id="UP000597762">
    <property type="component" value="Unassembled WGS sequence"/>
</dbReference>
<accession>A0A812AQ60</accession>
<sequence>MLFNSLIFSRDTAKHSYHGWPFCTCAQCAAGERYTLLLMLILSRSFPRFLSPPLLPLLTFIHFSFFLSFFLFSSQFHSFFLFLSLSFPSITDYIFFNHGVGVLQSIMAWYNSVFRPTTPAFVRCVTSCARPCICLFLSFLLRVYSFFVYLVAGPPGLPGLRGPVGPKGDKGPRGENGLQGIPGQPGPIGLTGPMGDPGIDGKDGDKGSTGSPGPTGPRGSMGLRGKIGINGFPGNDGEKKSVGDIVLICALPAHTHTDFFTEM</sequence>
<dbReference type="Pfam" id="PF01391">
    <property type="entry name" value="Collagen"/>
    <property type="match status" value="1"/>
</dbReference>
<feature type="transmembrane region" description="Helical" evidence="2">
    <location>
        <begin position="93"/>
        <end position="111"/>
    </location>
</feature>
<feature type="compositionally biased region" description="Low complexity" evidence="1">
    <location>
        <begin position="178"/>
        <end position="197"/>
    </location>
</feature>
<dbReference type="PANTHER" id="PTHR24637">
    <property type="entry name" value="COLLAGEN"/>
    <property type="match status" value="1"/>
</dbReference>
<feature type="region of interest" description="Disordered" evidence="1">
    <location>
        <begin position="161"/>
        <end position="226"/>
    </location>
</feature>
<reference evidence="3" key="1">
    <citation type="submission" date="2021-01" db="EMBL/GenBank/DDBJ databases">
        <authorList>
            <person name="Li R."/>
            <person name="Bekaert M."/>
        </authorList>
    </citation>
    <scope>NUCLEOTIDE SEQUENCE</scope>
    <source>
        <strain evidence="3">Farmed</strain>
    </source>
</reference>
<evidence type="ECO:0000256" key="1">
    <source>
        <dbReference type="SAM" id="MobiDB-lite"/>
    </source>
</evidence>
<keyword evidence="2" id="KW-1133">Transmembrane helix</keyword>
<dbReference type="EMBL" id="CAHIKZ030000148">
    <property type="protein sequence ID" value="CAE1155963.1"/>
    <property type="molecule type" value="Genomic_DNA"/>
</dbReference>
<dbReference type="AlphaFoldDB" id="A0A812AQ60"/>
<dbReference type="PANTHER" id="PTHR24637:SF421">
    <property type="entry name" value="CUTICLE COLLAGEN DPY-2"/>
    <property type="match status" value="1"/>
</dbReference>
<evidence type="ECO:0000313" key="4">
    <source>
        <dbReference type="Proteomes" id="UP000597762"/>
    </source>
</evidence>